<dbReference type="AlphaFoldDB" id="A0A8J2Y6Q6"/>
<accession>A0A8J2Y6Q6</accession>
<gene>
    <name evidence="1" type="ORF">GCM10011312_04230</name>
</gene>
<reference evidence="1" key="1">
    <citation type="journal article" date="2014" name="Int. J. Syst. Evol. Microbiol.">
        <title>Complete genome sequence of Corynebacterium casei LMG S-19264T (=DSM 44701T), isolated from a smear-ripened cheese.</title>
        <authorList>
            <consortium name="US DOE Joint Genome Institute (JGI-PGF)"/>
            <person name="Walter F."/>
            <person name="Albersmeier A."/>
            <person name="Kalinowski J."/>
            <person name="Ruckert C."/>
        </authorList>
    </citation>
    <scope>NUCLEOTIDE SEQUENCE</scope>
    <source>
        <strain evidence="1">CGMCC 1.12924</strain>
    </source>
</reference>
<name>A0A8J2Y6Q6_9FLAO</name>
<dbReference type="EMBL" id="BMGK01000001">
    <property type="protein sequence ID" value="GGD83259.1"/>
    <property type="molecule type" value="Genomic_DNA"/>
</dbReference>
<dbReference type="Proteomes" id="UP000652231">
    <property type="component" value="Unassembled WGS sequence"/>
</dbReference>
<evidence type="ECO:0000313" key="2">
    <source>
        <dbReference type="Proteomes" id="UP000652231"/>
    </source>
</evidence>
<keyword evidence="2" id="KW-1185">Reference proteome</keyword>
<comment type="caution">
    <text evidence="1">The sequence shown here is derived from an EMBL/GenBank/DDBJ whole genome shotgun (WGS) entry which is preliminary data.</text>
</comment>
<evidence type="ECO:0000313" key="1">
    <source>
        <dbReference type="EMBL" id="GGD83259.1"/>
    </source>
</evidence>
<proteinExistence type="predicted"/>
<organism evidence="1 2">
    <name type="scientific">Planktosalinus lacus</name>
    <dbReference type="NCBI Taxonomy" id="1526573"/>
    <lineage>
        <taxon>Bacteria</taxon>
        <taxon>Pseudomonadati</taxon>
        <taxon>Bacteroidota</taxon>
        <taxon>Flavobacteriia</taxon>
        <taxon>Flavobacteriales</taxon>
        <taxon>Flavobacteriaceae</taxon>
        <taxon>Planktosalinus</taxon>
    </lineage>
</organism>
<reference evidence="1" key="2">
    <citation type="submission" date="2020-09" db="EMBL/GenBank/DDBJ databases">
        <authorList>
            <person name="Sun Q."/>
            <person name="Zhou Y."/>
        </authorList>
    </citation>
    <scope>NUCLEOTIDE SEQUENCE</scope>
    <source>
        <strain evidence="1">CGMCC 1.12924</strain>
    </source>
</reference>
<sequence length="237" mass="27669">MKLHLSIAFISLISISLYSQINQGAHNKLVNARIEAEIFFEQYGISEEDLKNIKGSPYETNYFQPGNIFENTELKASKVPMRYNIFSDEIEIKSSFQPDDTEISVLTKSPNYIVDISGSTYVYVLNSLSSDKSGYFKVLHEGDHYDLYKKSSITYIKKKFAETNYQQDQPARFDRNDTYYMVNKQGRFLELNTKKRKFLKAFGDKKKNVENYIKEQKLSTKEEADMAKIFKYYNSIL</sequence>
<dbReference type="RefSeq" id="WP_188438981.1">
    <property type="nucleotide sequence ID" value="NZ_BMGK01000001.1"/>
</dbReference>
<protein>
    <submittedName>
        <fullName evidence="1">Uncharacterized protein</fullName>
    </submittedName>
</protein>